<sequence length="78" mass="8691">MIRIRVAGLLGCWGFFFLCNFKLVRSYPDILITVIRAFAASRRSGSHATGSRTVVTVWIVYEKNRKARKAADASGTVL</sequence>
<keyword evidence="2" id="KW-1185">Reference proteome</keyword>
<reference evidence="1" key="2">
    <citation type="journal article" date="2020" name="Nat. Commun.">
        <title>Large-scale genome sequencing of mycorrhizal fungi provides insights into the early evolution of symbiotic traits.</title>
        <authorList>
            <person name="Miyauchi S."/>
            <person name="Kiss E."/>
            <person name="Kuo A."/>
            <person name="Drula E."/>
            <person name="Kohler A."/>
            <person name="Sanchez-Garcia M."/>
            <person name="Morin E."/>
            <person name="Andreopoulos B."/>
            <person name="Barry K.W."/>
            <person name="Bonito G."/>
            <person name="Buee M."/>
            <person name="Carver A."/>
            <person name="Chen C."/>
            <person name="Cichocki N."/>
            <person name="Clum A."/>
            <person name="Culley D."/>
            <person name="Crous P.W."/>
            <person name="Fauchery L."/>
            <person name="Girlanda M."/>
            <person name="Hayes R.D."/>
            <person name="Keri Z."/>
            <person name="LaButti K."/>
            <person name="Lipzen A."/>
            <person name="Lombard V."/>
            <person name="Magnuson J."/>
            <person name="Maillard F."/>
            <person name="Murat C."/>
            <person name="Nolan M."/>
            <person name="Ohm R.A."/>
            <person name="Pangilinan J."/>
            <person name="Pereira M.F."/>
            <person name="Perotto S."/>
            <person name="Peter M."/>
            <person name="Pfister S."/>
            <person name="Riley R."/>
            <person name="Sitrit Y."/>
            <person name="Stielow J.B."/>
            <person name="Szollosi G."/>
            <person name="Zifcakova L."/>
            <person name="Stursova M."/>
            <person name="Spatafora J.W."/>
            <person name="Tedersoo L."/>
            <person name="Vaario L.M."/>
            <person name="Yamada A."/>
            <person name="Yan M."/>
            <person name="Wang P."/>
            <person name="Xu J."/>
            <person name="Bruns T."/>
            <person name="Baldrian P."/>
            <person name="Vilgalys R."/>
            <person name="Dunand C."/>
            <person name="Henrissat B."/>
            <person name="Grigoriev I.V."/>
            <person name="Hibbett D."/>
            <person name="Nagy L.G."/>
            <person name="Martin F.M."/>
        </authorList>
    </citation>
    <scope>NUCLEOTIDE SEQUENCE</scope>
    <source>
        <strain evidence="1">Prilba</strain>
    </source>
</reference>
<evidence type="ECO:0000313" key="2">
    <source>
        <dbReference type="Proteomes" id="UP000759537"/>
    </source>
</evidence>
<evidence type="ECO:0000313" key="1">
    <source>
        <dbReference type="EMBL" id="KAF8465807.1"/>
    </source>
</evidence>
<organism evidence="1 2">
    <name type="scientific">Russula ochroleuca</name>
    <dbReference type="NCBI Taxonomy" id="152965"/>
    <lineage>
        <taxon>Eukaryota</taxon>
        <taxon>Fungi</taxon>
        <taxon>Dikarya</taxon>
        <taxon>Basidiomycota</taxon>
        <taxon>Agaricomycotina</taxon>
        <taxon>Agaricomycetes</taxon>
        <taxon>Russulales</taxon>
        <taxon>Russulaceae</taxon>
        <taxon>Russula</taxon>
    </lineage>
</organism>
<dbReference type="AlphaFoldDB" id="A0A9P5JWI9"/>
<reference evidence="1" key="1">
    <citation type="submission" date="2019-10" db="EMBL/GenBank/DDBJ databases">
        <authorList>
            <consortium name="DOE Joint Genome Institute"/>
            <person name="Kuo A."/>
            <person name="Miyauchi S."/>
            <person name="Kiss E."/>
            <person name="Drula E."/>
            <person name="Kohler A."/>
            <person name="Sanchez-Garcia M."/>
            <person name="Andreopoulos B."/>
            <person name="Barry K.W."/>
            <person name="Bonito G."/>
            <person name="Buee M."/>
            <person name="Carver A."/>
            <person name="Chen C."/>
            <person name="Cichocki N."/>
            <person name="Clum A."/>
            <person name="Culley D."/>
            <person name="Crous P.W."/>
            <person name="Fauchery L."/>
            <person name="Girlanda M."/>
            <person name="Hayes R."/>
            <person name="Keri Z."/>
            <person name="LaButti K."/>
            <person name="Lipzen A."/>
            <person name="Lombard V."/>
            <person name="Magnuson J."/>
            <person name="Maillard F."/>
            <person name="Morin E."/>
            <person name="Murat C."/>
            <person name="Nolan M."/>
            <person name="Ohm R."/>
            <person name="Pangilinan J."/>
            <person name="Pereira M."/>
            <person name="Perotto S."/>
            <person name="Peter M."/>
            <person name="Riley R."/>
            <person name="Sitrit Y."/>
            <person name="Stielow B."/>
            <person name="Szollosi G."/>
            <person name="Zifcakova L."/>
            <person name="Stursova M."/>
            <person name="Spatafora J.W."/>
            <person name="Tedersoo L."/>
            <person name="Vaario L.-M."/>
            <person name="Yamada A."/>
            <person name="Yan M."/>
            <person name="Wang P."/>
            <person name="Xu J."/>
            <person name="Bruns T."/>
            <person name="Baldrian P."/>
            <person name="Vilgalys R."/>
            <person name="Henrissat B."/>
            <person name="Grigoriev I.V."/>
            <person name="Hibbett D."/>
            <person name="Nagy L.G."/>
            <person name="Martin F.M."/>
        </authorList>
    </citation>
    <scope>NUCLEOTIDE SEQUENCE</scope>
    <source>
        <strain evidence="1">Prilba</strain>
    </source>
</reference>
<protein>
    <submittedName>
        <fullName evidence="1">Uncharacterized protein</fullName>
    </submittedName>
</protein>
<dbReference type="Proteomes" id="UP000759537">
    <property type="component" value="Unassembled WGS sequence"/>
</dbReference>
<comment type="caution">
    <text evidence="1">The sequence shown here is derived from an EMBL/GenBank/DDBJ whole genome shotgun (WGS) entry which is preliminary data.</text>
</comment>
<proteinExistence type="predicted"/>
<name>A0A9P5JWI9_9AGAM</name>
<dbReference type="EMBL" id="WHVB01000045">
    <property type="protein sequence ID" value="KAF8465807.1"/>
    <property type="molecule type" value="Genomic_DNA"/>
</dbReference>
<gene>
    <name evidence="1" type="ORF">DFH94DRAFT_353555</name>
</gene>
<accession>A0A9P5JWI9</accession>